<dbReference type="Gene3D" id="1.10.10.10">
    <property type="entry name" value="Winged helix-like DNA-binding domain superfamily/Winged helix DNA-binding domain"/>
    <property type="match status" value="1"/>
</dbReference>
<evidence type="ECO:0000313" key="6">
    <source>
        <dbReference type="EMBL" id="MFD2556540.1"/>
    </source>
</evidence>
<keyword evidence="7" id="KW-1185">Reference proteome</keyword>
<dbReference type="SUPFAM" id="SSF88659">
    <property type="entry name" value="Sigma3 and sigma4 domains of RNA polymerase sigma factors"/>
    <property type="match status" value="1"/>
</dbReference>
<dbReference type="InterPro" id="IPR000792">
    <property type="entry name" value="Tscrpt_reg_LuxR_C"/>
</dbReference>
<dbReference type="CDD" id="cd06171">
    <property type="entry name" value="Sigma70_r4"/>
    <property type="match status" value="1"/>
</dbReference>
<dbReference type="NCBIfam" id="TIGR02937">
    <property type="entry name" value="sigma70-ECF"/>
    <property type="match status" value="1"/>
</dbReference>
<dbReference type="PANTHER" id="PTHR43133:SF46">
    <property type="entry name" value="RNA POLYMERASE SIGMA-70 FACTOR ECF SUBFAMILY"/>
    <property type="match status" value="1"/>
</dbReference>
<dbReference type="InterPro" id="IPR014284">
    <property type="entry name" value="RNA_pol_sigma-70_dom"/>
</dbReference>
<dbReference type="InterPro" id="IPR013325">
    <property type="entry name" value="RNA_pol_sigma_r2"/>
</dbReference>
<dbReference type="InterPro" id="IPR014327">
    <property type="entry name" value="RNA_pol_sigma70_bacteroid"/>
</dbReference>
<dbReference type="EMBL" id="JBHULD010000018">
    <property type="protein sequence ID" value="MFD2556540.1"/>
    <property type="molecule type" value="Genomic_DNA"/>
</dbReference>
<reference evidence="7" key="1">
    <citation type="journal article" date="2019" name="Int. J. Syst. Evol. Microbiol.">
        <title>The Global Catalogue of Microorganisms (GCM) 10K type strain sequencing project: providing services to taxonomists for standard genome sequencing and annotation.</title>
        <authorList>
            <consortium name="The Broad Institute Genomics Platform"/>
            <consortium name="The Broad Institute Genome Sequencing Center for Infectious Disease"/>
            <person name="Wu L."/>
            <person name="Ma J."/>
        </authorList>
    </citation>
    <scope>NUCLEOTIDE SEQUENCE [LARGE SCALE GENOMIC DNA]</scope>
    <source>
        <strain evidence="7">KCTC 52298</strain>
    </source>
</reference>
<dbReference type="SMART" id="SM00421">
    <property type="entry name" value="HTH_LUXR"/>
    <property type="match status" value="1"/>
</dbReference>
<keyword evidence="2" id="KW-0805">Transcription regulation</keyword>
<organism evidence="6 7">
    <name type="scientific">Sphingobacterium tabacisoli</name>
    <dbReference type="NCBI Taxonomy" id="2044855"/>
    <lineage>
        <taxon>Bacteria</taxon>
        <taxon>Pseudomonadati</taxon>
        <taxon>Bacteroidota</taxon>
        <taxon>Sphingobacteriia</taxon>
        <taxon>Sphingobacteriales</taxon>
        <taxon>Sphingobacteriaceae</taxon>
        <taxon>Sphingobacterium</taxon>
    </lineage>
</organism>
<name>A0ABW5L890_9SPHI</name>
<evidence type="ECO:0000256" key="4">
    <source>
        <dbReference type="ARBA" id="ARBA00023163"/>
    </source>
</evidence>
<dbReference type="SUPFAM" id="SSF88946">
    <property type="entry name" value="Sigma2 domain of RNA polymerase sigma factors"/>
    <property type="match status" value="1"/>
</dbReference>
<accession>A0ABW5L890</accession>
<dbReference type="InterPro" id="IPR013324">
    <property type="entry name" value="RNA_pol_sigma_r3/r4-like"/>
</dbReference>
<evidence type="ECO:0000256" key="2">
    <source>
        <dbReference type="ARBA" id="ARBA00023015"/>
    </source>
</evidence>
<evidence type="ECO:0000256" key="3">
    <source>
        <dbReference type="ARBA" id="ARBA00023082"/>
    </source>
</evidence>
<evidence type="ECO:0000256" key="1">
    <source>
        <dbReference type="ARBA" id="ARBA00010641"/>
    </source>
</evidence>
<dbReference type="NCBIfam" id="TIGR02985">
    <property type="entry name" value="Sig70_bacteroi1"/>
    <property type="match status" value="1"/>
</dbReference>
<comment type="caution">
    <text evidence="6">The sequence shown here is derived from an EMBL/GenBank/DDBJ whole genome shotgun (WGS) entry which is preliminary data.</text>
</comment>
<dbReference type="InterPro" id="IPR007627">
    <property type="entry name" value="RNA_pol_sigma70_r2"/>
</dbReference>
<gene>
    <name evidence="6" type="ORF">ACFSQW_19255</name>
</gene>
<dbReference type="Proteomes" id="UP001597440">
    <property type="component" value="Unassembled WGS sequence"/>
</dbReference>
<dbReference type="InterPro" id="IPR039425">
    <property type="entry name" value="RNA_pol_sigma-70-like"/>
</dbReference>
<dbReference type="Pfam" id="PF04542">
    <property type="entry name" value="Sigma70_r2"/>
    <property type="match status" value="1"/>
</dbReference>
<dbReference type="PANTHER" id="PTHR43133">
    <property type="entry name" value="RNA POLYMERASE ECF-TYPE SIGMA FACTO"/>
    <property type="match status" value="1"/>
</dbReference>
<dbReference type="Gene3D" id="1.10.1740.10">
    <property type="match status" value="1"/>
</dbReference>
<sequence>MREPNTHIDELELVQQINLGNHRAFDTLFQCYKERLYRHAYQMIPDTDICNDIIQDVFVAIWTKRKSFTIKSSLFAYLVQSVKNRILDHITHEKVVDRYLESLYDFEKNGKCYTEESVLEQELLATIEKEKTQLPARTREIFELNREQQLSYKEIGQKLNISEKTAKKQVHNALRYLRTKLTTLLFSLILFFSFF</sequence>
<dbReference type="InterPro" id="IPR036388">
    <property type="entry name" value="WH-like_DNA-bd_sf"/>
</dbReference>
<dbReference type="InterPro" id="IPR013249">
    <property type="entry name" value="RNA_pol_sigma70_r4_t2"/>
</dbReference>
<comment type="similarity">
    <text evidence="1">Belongs to the sigma-70 factor family. ECF subfamily.</text>
</comment>
<keyword evidence="4" id="KW-0804">Transcription</keyword>
<keyword evidence="3" id="KW-0731">Sigma factor</keyword>
<proteinExistence type="inferred from homology"/>
<dbReference type="RefSeq" id="WP_210352402.1">
    <property type="nucleotide sequence ID" value="NZ_JAEQMU010000001.1"/>
</dbReference>
<dbReference type="Pfam" id="PF08281">
    <property type="entry name" value="Sigma70_r4_2"/>
    <property type="match status" value="1"/>
</dbReference>
<protein>
    <submittedName>
        <fullName evidence="6">RNA polymerase sigma factor</fullName>
    </submittedName>
</protein>
<evidence type="ECO:0000313" key="7">
    <source>
        <dbReference type="Proteomes" id="UP001597440"/>
    </source>
</evidence>
<feature type="domain" description="HTH luxR-type" evidence="5">
    <location>
        <begin position="131"/>
        <end position="189"/>
    </location>
</feature>
<evidence type="ECO:0000259" key="5">
    <source>
        <dbReference type="SMART" id="SM00421"/>
    </source>
</evidence>